<evidence type="ECO:0000256" key="14">
    <source>
        <dbReference type="ARBA" id="ARBA00023268"/>
    </source>
</evidence>
<dbReference type="EMBL" id="BMWP01000004">
    <property type="protein sequence ID" value="GGW25679.1"/>
    <property type="molecule type" value="Genomic_DNA"/>
</dbReference>
<proteinExistence type="inferred from homology"/>
<dbReference type="SUPFAM" id="SSF101386">
    <property type="entry name" value="all-alpha NTP pyrophosphatases"/>
    <property type="match status" value="1"/>
</dbReference>
<keyword evidence="13 15" id="KW-0368">Histidine biosynthesis</keyword>
<keyword evidence="8 15" id="KW-0963">Cytoplasm</keyword>
<comment type="similarity">
    <text evidence="7 15">In the N-terminal section; belongs to the PRA-CH family.</text>
</comment>
<comment type="catalytic activity">
    <reaction evidence="1 15">
        <text>1-(5-phospho-beta-D-ribosyl)-5'-AMP + H2O = 1-(5-phospho-beta-D-ribosyl)-5-[(5-phospho-beta-D-ribosylamino)methylideneamino]imidazole-4-carboxamide</text>
        <dbReference type="Rhea" id="RHEA:20049"/>
        <dbReference type="ChEBI" id="CHEBI:15377"/>
        <dbReference type="ChEBI" id="CHEBI:58435"/>
        <dbReference type="ChEBI" id="CHEBI:59457"/>
        <dbReference type="EC" id="3.5.4.19"/>
    </reaction>
</comment>
<protein>
    <recommendedName>
        <fullName evidence="15">Histidine biosynthesis bifunctional protein HisIE</fullName>
    </recommendedName>
    <domain>
        <recommendedName>
            <fullName evidence="15">Phosphoribosyl-AMP cyclohydrolase</fullName>
            <shortName evidence="15">PRA-CH</shortName>
            <ecNumber evidence="15">3.5.4.19</ecNumber>
        </recommendedName>
    </domain>
    <domain>
        <recommendedName>
            <fullName evidence="15">Phosphoribosyl-ATP pyrophosphatase</fullName>
            <shortName evidence="15">PRA-PH</shortName>
            <ecNumber evidence="15">3.6.1.31</ecNumber>
        </recommendedName>
    </domain>
</protein>
<feature type="region of interest" description="Phosphoribosyl-ATP pyrophosphohydrolase" evidence="15">
    <location>
        <begin position="110"/>
        <end position="206"/>
    </location>
</feature>
<keyword evidence="18" id="KW-1185">Reference proteome</keyword>
<evidence type="ECO:0000313" key="17">
    <source>
        <dbReference type="EMBL" id="GGW25679.1"/>
    </source>
</evidence>
<dbReference type="GO" id="GO:0000105">
    <property type="term" value="P:L-histidine biosynthetic process"/>
    <property type="evidence" value="ECO:0007669"/>
    <property type="project" value="UniProtKB-UniRule"/>
</dbReference>
<evidence type="ECO:0000256" key="15">
    <source>
        <dbReference type="HAMAP-Rule" id="MF_01019"/>
    </source>
</evidence>
<dbReference type="PANTHER" id="PTHR42945">
    <property type="entry name" value="HISTIDINE BIOSYNTHESIS BIFUNCTIONAL PROTEIN"/>
    <property type="match status" value="1"/>
</dbReference>
<keyword evidence="12 15" id="KW-0067">ATP-binding</keyword>
<evidence type="ECO:0000256" key="2">
    <source>
        <dbReference type="ARBA" id="ARBA00001460"/>
    </source>
</evidence>
<dbReference type="NCBIfam" id="NF002747">
    <property type="entry name" value="PRK02759.1"/>
    <property type="match status" value="1"/>
</dbReference>
<organism evidence="17 18">
    <name type="scientific">Arenibacter certesii</name>
    <dbReference type="NCBI Taxonomy" id="228955"/>
    <lineage>
        <taxon>Bacteria</taxon>
        <taxon>Pseudomonadati</taxon>
        <taxon>Bacteroidota</taxon>
        <taxon>Flavobacteriia</taxon>
        <taxon>Flavobacteriales</taxon>
        <taxon>Flavobacteriaceae</taxon>
        <taxon>Arenibacter</taxon>
    </lineage>
</organism>
<reference evidence="17" key="2">
    <citation type="submission" date="2020-09" db="EMBL/GenBank/DDBJ databases">
        <authorList>
            <person name="Sun Q."/>
            <person name="Kim S."/>
        </authorList>
    </citation>
    <scope>NUCLEOTIDE SEQUENCE</scope>
    <source>
        <strain evidence="17">KCTC 12113</strain>
    </source>
</reference>
<dbReference type="InterPro" id="IPR023019">
    <property type="entry name" value="His_synth_HisIE"/>
</dbReference>
<dbReference type="HAMAP" id="MF_01019">
    <property type="entry name" value="HisIE"/>
    <property type="match status" value="1"/>
</dbReference>
<accession>A0A918MHS7</accession>
<dbReference type="EC" id="3.6.1.31" evidence="15"/>
<evidence type="ECO:0000256" key="5">
    <source>
        <dbReference type="ARBA" id="ARBA00005204"/>
    </source>
</evidence>
<dbReference type="GO" id="GO:0004635">
    <property type="term" value="F:phosphoribosyl-AMP cyclohydrolase activity"/>
    <property type="evidence" value="ECO:0007669"/>
    <property type="project" value="UniProtKB-UniRule"/>
</dbReference>
<sequence length="206" mass="22863">MTIDFNKNKDGLVPAIIQDAKTKNVLMLGYMNQEAYDLTVATKKVTFFSRTKNRLWTKGEESGNFLNLITIQSDCDSDTLLVTVDPVGPTCHKGTDTCWGQENTGGFEFLSELENIIENRKAQADGTVSTPEGAKSSYVSSLFKSGINKVAQKVGEEAVEVVIEAMDNNETLFKEESADLLFHYLILLQAKGYKLKDVVKVLEARH</sequence>
<dbReference type="NCBIfam" id="TIGR03188">
    <property type="entry name" value="histidine_hisI"/>
    <property type="match status" value="1"/>
</dbReference>
<dbReference type="SUPFAM" id="SSF141734">
    <property type="entry name" value="HisI-like"/>
    <property type="match status" value="1"/>
</dbReference>
<evidence type="ECO:0000256" key="6">
    <source>
        <dbReference type="ARBA" id="ARBA00007731"/>
    </source>
</evidence>
<dbReference type="Gene3D" id="3.10.20.810">
    <property type="entry name" value="Phosphoribosyl-AMP cyclohydrolase"/>
    <property type="match status" value="1"/>
</dbReference>
<dbReference type="InterPro" id="IPR021130">
    <property type="entry name" value="PRib-ATP_PPHydrolase-like"/>
</dbReference>
<comment type="caution">
    <text evidence="17">The sequence shown here is derived from an EMBL/GenBank/DDBJ whole genome shotgun (WGS) entry which is preliminary data.</text>
</comment>
<evidence type="ECO:0000256" key="3">
    <source>
        <dbReference type="ARBA" id="ARBA00004496"/>
    </source>
</evidence>
<comment type="pathway">
    <text evidence="4 15">Amino-acid biosynthesis; L-histidine biosynthesis; L-histidine from 5-phospho-alpha-D-ribose 1-diphosphate: step 3/9.</text>
</comment>
<dbReference type="NCBIfam" id="NF000768">
    <property type="entry name" value="PRK00051.1"/>
    <property type="match status" value="1"/>
</dbReference>
<dbReference type="Pfam" id="PF01503">
    <property type="entry name" value="PRA-PH"/>
    <property type="match status" value="1"/>
</dbReference>
<gene>
    <name evidence="15 17" type="primary">hisIE</name>
    <name evidence="15" type="synonym">hisI</name>
    <name evidence="17" type="ORF">GCM10007383_08030</name>
</gene>
<comment type="similarity">
    <text evidence="6 15">In the C-terminal section; belongs to the PRA-PH family.</text>
</comment>
<name>A0A918MHS7_9FLAO</name>
<comment type="subcellular location">
    <subcellularLocation>
        <location evidence="3 15">Cytoplasm</location>
    </subcellularLocation>
</comment>
<dbReference type="HAMAP" id="MF_01020">
    <property type="entry name" value="HisE"/>
    <property type="match status" value="1"/>
</dbReference>
<dbReference type="CDD" id="cd11534">
    <property type="entry name" value="NTP-PPase_HisIE_like"/>
    <property type="match status" value="1"/>
</dbReference>
<comment type="catalytic activity">
    <reaction evidence="2 15">
        <text>1-(5-phospho-beta-D-ribosyl)-ATP + H2O = 1-(5-phospho-beta-D-ribosyl)-5'-AMP + diphosphate + H(+)</text>
        <dbReference type="Rhea" id="RHEA:22828"/>
        <dbReference type="ChEBI" id="CHEBI:15377"/>
        <dbReference type="ChEBI" id="CHEBI:15378"/>
        <dbReference type="ChEBI" id="CHEBI:33019"/>
        <dbReference type="ChEBI" id="CHEBI:59457"/>
        <dbReference type="ChEBI" id="CHEBI:73183"/>
        <dbReference type="EC" id="3.6.1.31"/>
    </reaction>
</comment>
<evidence type="ECO:0000259" key="16">
    <source>
        <dbReference type="Pfam" id="PF01502"/>
    </source>
</evidence>
<dbReference type="AlphaFoldDB" id="A0A918MHS7"/>
<reference evidence="17" key="1">
    <citation type="journal article" date="2014" name="Int. J. Syst. Evol. Microbiol.">
        <title>Complete genome sequence of Corynebacterium casei LMG S-19264T (=DSM 44701T), isolated from a smear-ripened cheese.</title>
        <authorList>
            <consortium name="US DOE Joint Genome Institute (JGI-PGF)"/>
            <person name="Walter F."/>
            <person name="Albersmeier A."/>
            <person name="Kalinowski J."/>
            <person name="Ruckert C."/>
        </authorList>
    </citation>
    <scope>NUCLEOTIDE SEQUENCE</scope>
    <source>
        <strain evidence="17">KCTC 12113</strain>
    </source>
</reference>
<dbReference type="InterPro" id="IPR002496">
    <property type="entry name" value="PRib_AMP_CycHydrolase_dom"/>
</dbReference>
<evidence type="ECO:0000256" key="12">
    <source>
        <dbReference type="ARBA" id="ARBA00022840"/>
    </source>
</evidence>
<dbReference type="InterPro" id="IPR008179">
    <property type="entry name" value="HisE"/>
</dbReference>
<dbReference type="InterPro" id="IPR038019">
    <property type="entry name" value="PRib_AMP_CycHydrolase_sf"/>
</dbReference>
<evidence type="ECO:0000256" key="4">
    <source>
        <dbReference type="ARBA" id="ARBA00005169"/>
    </source>
</evidence>
<keyword evidence="14 15" id="KW-0511">Multifunctional enzyme</keyword>
<feature type="domain" description="Phosphoribosyl-AMP cyclohydrolase" evidence="16">
    <location>
        <begin position="27"/>
        <end position="99"/>
    </location>
</feature>
<evidence type="ECO:0000256" key="13">
    <source>
        <dbReference type="ARBA" id="ARBA00023102"/>
    </source>
</evidence>
<dbReference type="EC" id="3.5.4.19" evidence="15"/>
<evidence type="ECO:0000256" key="8">
    <source>
        <dbReference type="ARBA" id="ARBA00022490"/>
    </source>
</evidence>
<dbReference type="GO" id="GO:0004636">
    <property type="term" value="F:phosphoribosyl-ATP diphosphatase activity"/>
    <property type="evidence" value="ECO:0007669"/>
    <property type="project" value="UniProtKB-UniRule"/>
</dbReference>
<dbReference type="PANTHER" id="PTHR42945:SF9">
    <property type="entry name" value="HISTIDINE BIOSYNTHESIS BIFUNCTIONAL PROTEIN HISIE"/>
    <property type="match status" value="1"/>
</dbReference>
<dbReference type="GO" id="GO:0005524">
    <property type="term" value="F:ATP binding"/>
    <property type="evidence" value="ECO:0007669"/>
    <property type="project" value="UniProtKB-KW"/>
</dbReference>
<dbReference type="Pfam" id="PF01502">
    <property type="entry name" value="PRA-CH"/>
    <property type="match status" value="1"/>
</dbReference>
<evidence type="ECO:0000313" key="18">
    <source>
        <dbReference type="Proteomes" id="UP000634668"/>
    </source>
</evidence>
<dbReference type="Proteomes" id="UP000634668">
    <property type="component" value="Unassembled WGS sequence"/>
</dbReference>
<comment type="pathway">
    <text evidence="5 15">Amino-acid biosynthesis; L-histidine biosynthesis; L-histidine from 5-phospho-alpha-D-ribose 1-diphosphate: step 2/9.</text>
</comment>
<evidence type="ECO:0000256" key="10">
    <source>
        <dbReference type="ARBA" id="ARBA00022741"/>
    </source>
</evidence>
<keyword evidence="9 15" id="KW-0028">Amino-acid biosynthesis</keyword>
<evidence type="ECO:0000256" key="11">
    <source>
        <dbReference type="ARBA" id="ARBA00022801"/>
    </source>
</evidence>
<evidence type="ECO:0000256" key="7">
    <source>
        <dbReference type="ARBA" id="ARBA00008299"/>
    </source>
</evidence>
<keyword evidence="10 15" id="KW-0547">Nucleotide-binding</keyword>
<keyword evidence="11 15" id="KW-0378">Hydrolase</keyword>
<dbReference type="FunFam" id="3.10.20.810:FF:000001">
    <property type="entry name" value="Histidine biosynthesis bifunctional protein HisIE"/>
    <property type="match status" value="1"/>
</dbReference>
<dbReference type="RefSeq" id="WP_026814001.1">
    <property type="nucleotide sequence ID" value="NZ_BMWP01000004.1"/>
</dbReference>
<evidence type="ECO:0000256" key="9">
    <source>
        <dbReference type="ARBA" id="ARBA00022605"/>
    </source>
</evidence>
<dbReference type="GO" id="GO:0005737">
    <property type="term" value="C:cytoplasm"/>
    <property type="evidence" value="ECO:0007669"/>
    <property type="project" value="UniProtKB-SubCell"/>
</dbReference>
<feature type="region of interest" description="Phosphoribosyl-AMP cyclohydrolase" evidence="15">
    <location>
        <begin position="1"/>
        <end position="109"/>
    </location>
</feature>
<evidence type="ECO:0000256" key="1">
    <source>
        <dbReference type="ARBA" id="ARBA00000024"/>
    </source>
</evidence>
<dbReference type="Gene3D" id="1.10.287.1080">
    <property type="entry name" value="MazG-like"/>
    <property type="match status" value="1"/>
</dbReference>